<dbReference type="Proteomes" id="UP001151760">
    <property type="component" value="Unassembled WGS sequence"/>
</dbReference>
<organism evidence="1 2">
    <name type="scientific">Tanacetum coccineum</name>
    <dbReference type="NCBI Taxonomy" id="301880"/>
    <lineage>
        <taxon>Eukaryota</taxon>
        <taxon>Viridiplantae</taxon>
        <taxon>Streptophyta</taxon>
        <taxon>Embryophyta</taxon>
        <taxon>Tracheophyta</taxon>
        <taxon>Spermatophyta</taxon>
        <taxon>Magnoliopsida</taxon>
        <taxon>eudicotyledons</taxon>
        <taxon>Gunneridae</taxon>
        <taxon>Pentapetalae</taxon>
        <taxon>asterids</taxon>
        <taxon>campanulids</taxon>
        <taxon>Asterales</taxon>
        <taxon>Asteraceae</taxon>
        <taxon>Asteroideae</taxon>
        <taxon>Anthemideae</taxon>
        <taxon>Anthemidinae</taxon>
        <taxon>Tanacetum</taxon>
    </lineage>
</organism>
<proteinExistence type="predicted"/>
<dbReference type="EMBL" id="BQNB010009273">
    <property type="protein sequence ID" value="GJS61206.1"/>
    <property type="molecule type" value="Genomic_DNA"/>
</dbReference>
<keyword evidence="2" id="KW-1185">Reference proteome</keyword>
<name>A0ABQ4X7P4_9ASTR</name>
<comment type="caution">
    <text evidence="1">The sequence shown here is derived from an EMBL/GenBank/DDBJ whole genome shotgun (WGS) entry which is preliminary data.</text>
</comment>
<reference evidence="1" key="2">
    <citation type="submission" date="2022-01" db="EMBL/GenBank/DDBJ databases">
        <authorList>
            <person name="Yamashiro T."/>
            <person name="Shiraishi A."/>
            <person name="Satake H."/>
            <person name="Nakayama K."/>
        </authorList>
    </citation>
    <scope>NUCLEOTIDE SEQUENCE</scope>
</reference>
<evidence type="ECO:0008006" key="3">
    <source>
        <dbReference type="Google" id="ProtNLM"/>
    </source>
</evidence>
<accession>A0ABQ4X7P4</accession>
<reference evidence="1" key="1">
    <citation type="journal article" date="2022" name="Int. J. Mol. Sci.">
        <title>Draft Genome of Tanacetum Coccineum: Genomic Comparison of Closely Related Tanacetum-Family Plants.</title>
        <authorList>
            <person name="Yamashiro T."/>
            <person name="Shiraishi A."/>
            <person name="Nakayama K."/>
            <person name="Satake H."/>
        </authorList>
    </citation>
    <scope>NUCLEOTIDE SEQUENCE</scope>
</reference>
<gene>
    <name evidence="1" type="ORF">Tco_0655990</name>
</gene>
<protein>
    <recommendedName>
        <fullName evidence="3">Reverse transcriptase domain-containing protein</fullName>
    </recommendedName>
</protein>
<sequence length="407" mass="46518">MAWFMRCSWCGGPFNSGNCRHCTNPTQKSIDHQPPKEVSVRELILQDKLHKALQAVCEKLNQQEQTANVSTYTPEPSRRFNFIYDDDDDDNESTIPLNEIISQIPPSIAITPEPDEFIKSSVEDLVPIPSESEDTSDIDKGCDLPFCDNSVTFSNPFFDANDDECFNPGGDIDEIDVFLEINDSFPEYETFCFNTEEKSSGSTTTHFDYSLLDYEAFYFDDDHITKKSSGSTTTHSDFSLLEYDSFIFNLSIDPFPHADKSVSHHEEFTDELAHIIFPPEYDRFYFDLEIVPGEFTRVLEENIFDLSTKGLTISLLLSYCDSSLSKEFSEIDLLVSFPSGNEDMIFDPGIFIIKRVQSKRFQFFPLDDFPTFSFVSDSLLLIDPSEIDTFLSFPFENEDKVFDPGIK</sequence>
<evidence type="ECO:0000313" key="2">
    <source>
        <dbReference type="Proteomes" id="UP001151760"/>
    </source>
</evidence>
<evidence type="ECO:0000313" key="1">
    <source>
        <dbReference type="EMBL" id="GJS61206.1"/>
    </source>
</evidence>